<accession>B1FW34</accession>
<dbReference type="Pfam" id="PF05860">
    <property type="entry name" value="TPS"/>
    <property type="match status" value="1"/>
</dbReference>
<dbReference type="InterPro" id="IPR012334">
    <property type="entry name" value="Pectin_lyas_fold"/>
</dbReference>
<dbReference type="InterPro" id="IPR005565">
    <property type="entry name" value="Hemolysn_activator_HlyB_C"/>
</dbReference>
<dbReference type="GO" id="GO:0008320">
    <property type="term" value="F:protein transmembrane transporter activity"/>
    <property type="evidence" value="ECO:0007669"/>
    <property type="project" value="TreeGrafter"/>
</dbReference>
<dbReference type="InterPro" id="IPR011050">
    <property type="entry name" value="Pectin_lyase_fold/virulence"/>
</dbReference>
<dbReference type="Gene3D" id="2.160.20.10">
    <property type="entry name" value="Single-stranded right-handed beta-helix, Pectin lyase-like"/>
    <property type="match status" value="1"/>
</dbReference>
<dbReference type="InterPro" id="IPR008638">
    <property type="entry name" value="FhaB/CdiA-like_TPS"/>
</dbReference>
<dbReference type="EMBL" id="ABLD01000003">
    <property type="protein sequence ID" value="EDT11992.1"/>
    <property type="molecule type" value="Genomic_DNA"/>
</dbReference>
<dbReference type="InterPro" id="IPR010069">
    <property type="entry name" value="CdiA_FHA1_rpt"/>
</dbReference>
<gene>
    <name evidence="3" type="ORF">BgramDRAFT_1598</name>
</gene>
<dbReference type="PANTHER" id="PTHR34597:SF3">
    <property type="entry name" value="OUTER MEMBRANE TRANSPORTER CDIB"/>
    <property type="match status" value="1"/>
</dbReference>
<organism evidence="3 4">
    <name type="scientific">Paraburkholderia graminis (strain ATCC 700544 / DSM 17151 / LMG 18924 / NCIMB 13744 / C4D1M)</name>
    <dbReference type="NCBI Taxonomy" id="396598"/>
    <lineage>
        <taxon>Bacteria</taxon>
        <taxon>Pseudomonadati</taxon>
        <taxon>Pseudomonadota</taxon>
        <taxon>Betaproteobacteria</taxon>
        <taxon>Burkholderiales</taxon>
        <taxon>Burkholderiaceae</taxon>
        <taxon>Paraburkholderia</taxon>
    </lineage>
</organism>
<dbReference type="InterPro" id="IPR051544">
    <property type="entry name" value="TPS_OM_transporter"/>
</dbReference>
<dbReference type="GO" id="GO:0098046">
    <property type="term" value="C:type V protein secretion system complex"/>
    <property type="evidence" value="ECO:0007669"/>
    <property type="project" value="TreeGrafter"/>
</dbReference>
<name>B1FW34_PARG4</name>
<evidence type="ECO:0000259" key="2">
    <source>
        <dbReference type="SMART" id="SM00912"/>
    </source>
</evidence>
<dbReference type="SUPFAM" id="SSF51126">
    <property type="entry name" value="Pectin lyase-like"/>
    <property type="match status" value="1"/>
</dbReference>
<feature type="region of interest" description="Disordered" evidence="1">
    <location>
        <begin position="1"/>
        <end position="21"/>
    </location>
</feature>
<feature type="domain" description="Filamentous haemagglutinin FhaB/tRNA nuclease CdiA-like TPS" evidence="2">
    <location>
        <begin position="75"/>
        <end position="196"/>
    </location>
</feature>
<dbReference type="GO" id="GO:0046819">
    <property type="term" value="P:protein secretion by the type V secretion system"/>
    <property type="evidence" value="ECO:0007669"/>
    <property type="project" value="TreeGrafter"/>
</dbReference>
<evidence type="ECO:0000313" key="4">
    <source>
        <dbReference type="Proteomes" id="UP000005045"/>
    </source>
</evidence>
<dbReference type="Pfam" id="PF03865">
    <property type="entry name" value="ShlB"/>
    <property type="match status" value="1"/>
</dbReference>
<comment type="caution">
    <text evidence="3">The sequence shown here is derived from an EMBL/GenBank/DDBJ whole genome shotgun (WGS) entry which is preliminary data.</text>
</comment>
<dbReference type="Proteomes" id="UP000005045">
    <property type="component" value="Unassembled WGS sequence"/>
</dbReference>
<dbReference type="Gene3D" id="2.40.160.50">
    <property type="entry name" value="membrane protein fhac: a member of the omp85/tpsb transporter family"/>
    <property type="match status" value="1"/>
</dbReference>
<evidence type="ECO:0000256" key="1">
    <source>
        <dbReference type="SAM" id="MobiDB-lite"/>
    </source>
</evidence>
<proteinExistence type="predicted"/>
<dbReference type="SMART" id="SM00912">
    <property type="entry name" value="Haemagg_act"/>
    <property type="match status" value="1"/>
</dbReference>
<evidence type="ECO:0000313" key="3">
    <source>
        <dbReference type="EMBL" id="EDT11992.1"/>
    </source>
</evidence>
<keyword evidence="4" id="KW-1185">Reference proteome</keyword>
<dbReference type="NCBIfam" id="TIGR01731">
    <property type="entry name" value="fil_hemag_20aa"/>
    <property type="match status" value="22"/>
</dbReference>
<sequence>MLVAVEESATATGKGNGETAATRRVLATPSSTQQHSFALRSIALAALVLLGAAPAFTVAQIVPGGPNAPGVVTTPNGLNQVNINRPSGAGVSVNTYNQFDVQQRGAILNNSPTIVQTQQAGMINGNPNFAPGQSARIIVNQVNSSAASQINGYLEVAGQKAQVVIANGSGISVNGGGFINTSRATLTTGTPNYGTDGSLTGFNVSGGNITVQGAGLNAGDVDQVDLIARAVQANAAIYAKNLNVITGANSVDYGTLNATAIAGSGAAPGVSIDVSSLGGMYANRIVLVGTENGVGVSTKGVLAAQAGDVTLTTQGKLVLGGQTNASGNIAINARDGIDNSGTTYAQQNVSASTAGTLNNSGTFAAQRNTTVNAGGVASTGTLGAGVNSDGSLARSGDLSVTAGGALAATGRNAAGANANLQGASVNLAGSSTSANGSMALTATGGDVNAAGATTTAGSTLAVNAAGTLFNDGGVLSSGGAQTLNAGALWNSNGQIVSGGALNANVVGAVSNTGGTMQAAGALAANAGSFDNTAGHIASLNADGLALSTAGTLNNGAGGTGLGTIGGNGNVTVQAGQIANAGSITAVQNLTAVAAQSLFSNGTLAANGNVNASAGTTLANAGTFTAGQQAVISAATVDNSGGSTSANLLTLHATNLVNHGGTITQTGTGATTVDVAGTLDNTGGTLQTNAASLTLAPAVALVNDNGTIANAGTGALTVSTGTLSNVGGTIASNGQAALQAGALDNTAGSIIGQNGLTASVGGTLDNTNGKLLSNTDLSLASGALNNNGGQIGAGANETIRTGSLTNSGGSIVAPNLALTIGSTLDNSGGDIQANQLALNATDLLNHGGTITQYGASSMGFNVSGTFDNSSGGTFQTNSTDLTLAPGALINDGGAIIDAGTGTLTIAPGNGAGAFSNVGGRIITAGQLAAQAGSLNNANGVLAAQGNIAANIAGDVNNTQGSVRSLSSLTLASGGTLTNTNGQIQSGTGAAGDASTLAIQAASVNNTNGLVGSLGTGDMTVQGGSQTVNSGGVMTGNGNVAVDTSALVNTQNGQISGARVAVQGDTVDNSGGQIGSLAGTNGDVAITTTGAVTNTNGQIGATHNLAVNAATLTGGGSYSAANDVAVAVQGNFAPTPDVQFNAGHDLSFTLPGTFSNGALVEAANNLNINAADVQNTGVMMAGGTLTTHSNTLENTGTMVGGSVSLNATQSLTNTGPTALIGATDSNGTLELLSNDIENRDDTTATDTQATTAIYGLGKVILAGGKNADGSYTNAALIRNQSALIESAGDMELHAAQVTNTRTTMTTTGLNQPVDPALLGELGISLSGRTGQVGIQDPNSIGGVFTDPPHGGQWNSTYQYTTYTGVALAIEPTDMPGESDVVISMKRAKPWSVVASVDNSGSRATGKLQGNLSVGIDNPLGLNDVLTAGASQDLEFGDKRLGSHGFNGSYSLPWGYWTATLSGSANTYYQNIAGVNQTFVSSGNSQTAALRLARVLRRSQTDVFGVEFQLSKRFGESFIDGTDIPSQRRNNTFIEAGLTDRHYFGAAQLDGTLAYRQGIGGLGATPDPHPDGPTYRYHLAALDTNLSVPFAVKTQSFRYVTTVHAQFTNDTLFYLDDLTIGSRYTVRGFDGETMLAAEKGFYWRNELQMPLGQTGQTLYTGIDYGRVFGPNTAFLAGTQLAGAVIGLRGNVGTRIGGFAYDVFAGTPVYKPAAFPSARVTLGFQATAQF</sequence>
<dbReference type="PANTHER" id="PTHR34597">
    <property type="entry name" value="SLR1661 PROTEIN"/>
    <property type="match status" value="1"/>
</dbReference>
<protein>
    <submittedName>
        <fullName evidence="3">Filamentous haemagglutinin family outer membrane protein</fullName>
    </submittedName>
</protein>
<dbReference type="NCBIfam" id="TIGR01901">
    <property type="entry name" value="adhes_NPXG"/>
    <property type="match status" value="1"/>
</dbReference>
<reference evidence="3 4" key="1">
    <citation type="submission" date="2008-03" db="EMBL/GenBank/DDBJ databases">
        <title>Sequencing of the draft genome and assembly of Burkholderia graminis C4D1M.</title>
        <authorList>
            <consortium name="US DOE Joint Genome Institute (JGI-PGF)"/>
            <person name="Copeland A."/>
            <person name="Lucas S."/>
            <person name="Lapidus A."/>
            <person name="Glavina del Rio T."/>
            <person name="Dalin E."/>
            <person name="Tice H."/>
            <person name="Bruce D."/>
            <person name="Goodwin L."/>
            <person name="Pitluck S."/>
            <person name="Larimer F."/>
            <person name="Land M.L."/>
            <person name="Hauser L."/>
            <person name="Tiedje J."/>
            <person name="Richardson P."/>
        </authorList>
    </citation>
    <scope>NUCLEOTIDE SEQUENCE [LARGE SCALE GENOMIC DNA]</scope>
    <source>
        <strain evidence="4">ATCC 700544 / DSM 17151 / LMG 18924 / NCIMB 13744 / C4D1M</strain>
    </source>
</reference>